<dbReference type="InterPro" id="IPR012334">
    <property type="entry name" value="Pectin_lyas_fold"/>
</dbReference>
<gene>
    <name evidence="2" type="ORF">MUY27_04770</name>
</gene>
<dbReference type="AlphaFoldDB" id="A0A9X2B8S5"/>
<dbReference type="Proteomes" id="UP001139450">
    <property type="component" value="Unassembled WGS sequence"/>
</dbReference>
<dbReference type="PROSITE" id="PS51257">
    <property type="entry name" value="PROKAR_LIPOPROTEIN"/>
    <property type="match status" value="1"/>
</dbReference>
<dbReference type="InterPro" id="IPR011050">
    <property type="entry name" value="Pectin_lyase_fold/virulence"/>
</dbReference>
<accession>A0A9X2B8S5</accession>
<dbReference type="Pfam" id="PF13229">
    <property type="entry name" value="Beta_helix"/>
    <property type="match status" value="1"/>
</dbReference>
<protein>
    <submittedName>
        <fullName evidence="2">Right-handed parallel beta-helix repeat-containing protein</fullName>
    </submittedName>
</protein>
<dbReference type="SMART" id="SM00710">
    <property type="entry name" value="PbH1"/>
    <property type="match status" value="5"/>
</dbReference>
<dbReference type="EMBL" id="JALJEJ010000002">
    <property type="protein sequence ID" value="MCJ8209010.1"/>
    <property type="molecule type" value="Genomic_DNA"/>
</dbReference>
<dbReference type="RefSeq" id="WP_245128844.1">
    <property type="nucleotide sequence ID" value="NZ_JALJEJ010000002.1"/>
</dbReference>
<evidence type="ECO:0000259" key="1">
    <source>
        <dbReference type="Pfam" id="PF13229"/>
    </source>
</evidence>
<comment type="caution">
    <text evidence="2">The sequence shown here is derived from an EMBL/GenBank/DDBJ whole genome shotgun (WGS) entry which is preliminary data.</text>
</comment>
<feature type="domain" description="Right handed beta helix" evidence="1">
    <location>
        <begin position="131"/>
        <end position="300"/>
    </location>
</feature>
<dbReference type="Gene3D" id="2.160.20.10">
    <property type="entry name" value="Single-stranded right-handed beta-helix, Pectin lyase-like"/>
    <property type="match status" value="1"/>
</dbReference>
<organism evidence="2 3">
    <name type="scientific">Mucilaginibacter straminoryzae</name>
    <dbReference type="NCBI Taxonomy" id="2932774"/>
    <lineage>
        <taxon>Bacteria</taxon>
        <taxon>Pseudomonadati</taxon>
        <taxon>Bacteroidota</taxon>
        <taxon>Sphingobacteriia</taxon>
        <taxon>Sphingobacteriales</taxon>
        <taxon>Sphingobacteriaceae</taxon>
        <taxon>Mucilaginibacter</taxon>
    </lineage>
</organism>
<dbReference type="InterPro" id="IPR039448">
    <property type="entry name" value="Beta_helix"/>
</dbReference>
<name>A0A9X2B8S5_9SPHI</name>
<keyword evidence="3" id="KW-1185">Reference proteome</keyword>
<dbReference type="InterPro" id="IPR006626">
    <property type="entry name" value="PbH1"/>
</dbReference>
<proteinExistence type="predicted"/>
<sequence length="512" mass="54854">MRKYLPLMLISVALFGAGCKKNADALLEAKSGDKAYHAGQQLNTLSPGTTYYIDPAGADTSSGTSELTPWQSLAKVNATTFNPGDRILFKCGGTWSGQLRPLGSGASGSPIIIDKYGTGNKPVINGPGTKSSAGLLLYNQEYWEINNLEISNYSSAGGISIRGILVTNTNLTVPKNHVYIRNCYIHNVNSDYSASGVPKITGGVILYGYFDDVTVRDCYVKDCATEGLRTYPYGSGATRSTNIKFIRNTVENIYGDGIVLNTVYQALADSNIVHNACMDDVNNFAGCWTFNSIGSVISHNEVYGLTGGLNDGEAFDADTDVDGDIYEYNYSHDNNKGFMLFMPNAKNVIVRYNISANDVLGGTKLIDFKPTGTSNNIYNNVFYITNNITNVFEHAFHGNFKNNVLNASGTVTNFSESAMNSGSVLNNNCFYPTTALTTNWNTGSHSSNVFSSPAFVSPSSYSMGLASAAAFKLSSASPCKTAGVVITNNGGIDYFGIALSTTTNPDIGAIKY</sequence>
<dbReference type="SUPFAM" id="SSF51126">
    <property type="entry name" value="Pectin lyase-like"/>
    <property type="match status" value="1"/>
</dbReference>
<evidence type="ECO:0000313" key="3">
    <source>
        <dbReference type="Proteomes" id="UP001139450"/>
    </source>
</evidence>
<reference evidence="2" key="1">
    <citation type="submission" date="2022-04" db="EMBL/GenBank/DDBJ databases">
        <title>Mucilaginibacter sp. RS28 isolated from freshwater.</title>
        <authorList>
            <person name="Ko S.-R."/>
        </authorList>
    </citation>
    <scope>NUCLEOTIDE SEQUENCE</scope>
    <source>
        <strain evidence="2">RS28</strain>
    </source>
</reference>
<evidence type="ECO:0000313" key="2">
    <source>
        <dbReference type="EMBL" id="MCJ8209010.1"/>
    </source>
</evidence>